<feature type="region of interest" description="Disordered" evidence="1">
    <location>
        <begin position="121"/>
        <end position="149"/>
    </location>
</feature>
<evidence type="ECO:0000313" key="2">
    <source>
        <dbReference type="EMBL" id="OMJ90541.1"/>
    </source>
</evidence>
<comment type="caution">
    <text evidence="2">The sequence shown here is derived from an EMBL/GenBank/DDBJ whole genome shotgun (WGS) entry which is preliminary data.</text>
</comment>
<feature type="compositionally biased region" description="Basic and acidic residues" evidence="1">
    <location>
        <begin position="128"/>
        <end position="149"/>
    </location>
</feature>
<protein>
    <submittedName>
        <fullName evidence="2">Uncharacterized protein</fullName>
    </submittedName>
</protein>
<dbReference type="Proteomes" id="UP000187209">
    <property type="component" value="Unassembled WGS sequence"/>
</dbReference>
<evidence type="ECO:0000313" key="3">
    <source>
        <dbReference type="Proteomes" id="UP000187209"/>
    </source>
</evidence>
<organism evidence="2 3">
    <name type="scientific">Stentor coeruleus</name>
    <dbReference type="NCBI Taxonomy" id="5963"/>
    <lineage>
        <taxon>Eukaryota</taxon>
        <taxon>Sar</taxon>
        <taxon>Alveolata</taxon>
        <taxon>Ciliophora</taxon>
        <taxon>Postciliodesmatophora</taxon>
        <taxon>Heterotrichea</taxon>
        <taxon>Heterotrichida</taxon>
        <taxon>Stentoridae</taxon>
        <taxon>Stentor</taxon>
    </lineage>
</organism>
<name>A0A1R2CNI2_9CILI</name>
<keyword evidence="3" id="KW-1185">Reference proteome</keyword>
<reference evidence="2 3" key="1">
    <citation type="submission" date="2016-11" db="EMBL/GenBank/DDBJ databases">
        <title>The macronuclear genome of Stentor coeruleus: a giant cell with tiny introns.</title>
        <authorList>
            <person name="Slabodnick M."/>
            <person name="Ruby J.G."/>
            <person name="Reiff S.B."/>
            <person name="Swart E.C."/>
            <person name="Gosai S."/>
            <person name="Prabakaran S."/>
            <person name="Witkowska E."/>
            <person name="Larue G.E."/>
            <person name="Fisher S."/>
            <person name="Freeman R.M."/>
            <person name="Gunawardena J."/>
            <person name="Chu W."/>
            <person name="Stover N.A."/>
            <person name="Gregory B.D."/>
            <person name="Nowacki M."/>
            <person name="Derisi J."/>
            <person name="Roy S.W."/>
            <person name="Marshall W.F."/>
            <person name="Sood P."/>
        </authorList>
    </citation>
    <scope>NUCLEOTIDE SEQUENCE [LARGE SCALE GENOMIC DNA]</scope>
    <source>
        <strain evidence="2">WM001</strain>
    </source>
</reference>
<evidence type="ECO:0000256" key="1">
    <source>
        <dbReference type="SAM" id="MobiDB-lite"/>
    </source>
</evidence>
<proteinExistence type="predicted"/>
<dbReference type="AlphaFoldDB" id="A0A1R2CNI2"/>
<sequence length="205" mass="24358">MKGSFIDYDDMKRTYTFIEKKPEDFNFFNINSIQELYEYVLEYGEDDKSENEEEEISERLFYERNDKILVTNHACNETYFFNEENNESLNDSLPYDLSVLDKENKKFLERIYSLSKKSSDRSSIGRVNSEESAKSMDSSEIRKNSDDNDIQKSILENNKMENIIIQDNFVKGKGKYTENLTIKINKLHEGERILEDEKESPYFKE</sequence>
<dbReference type="EMBL" id="MPUH01000100">
    <property type="protein sequence ID" value="OMJ90541.1"/>
    <property type="molecule type" value="Genomic_DNA"/>
</dbReference>
<gene>
    <name evidence="2" type="ORF">SteCoe_7032</name>
</gene>
<accession>A0A1R2CNI2</accession>